<proteinExistence type="predicted"/>
<reference evidence="1" key="1">
    <citation type="submission" date="2016-10" db="EMBL/GenBank/DDBJ databases">
        <authorList>
            <person name="de Groot N.N."/>
        </authorList>
    </citation>
    <scope>NUCLEOTIDE SEQUENCE</scope>
</reference>
<dbReference type="EMBL" id="FPKX01000057">
    <property type="protein sequence ID" value="SFZ98650.1"/>
    <property type="molecule type" value="Genomic_DNA"/>
</dbReference>
<sequence>MNLFELYTDYVRNKKDLASYVKERKNYHTRGEFSDETLLYAQECFNRLKEDDPVIYDKMYETLEEYYKRDEGLCMEYPITFTREIMKIYKKNIPAERVYENYKKGLDHHCQDS</sequence>
<dbReference type="AlphaFoldDB" id="A0A1W1EF60"/>
<accession>A0A1W1EF60</accession>
<evidence type="ECO:0000313" key="1">
    <source>
        <dbReference type="EMBL" id="SFZ98650.1"/>
    </source>
</evidence>
<organism evidence="1">
    <name type="scientific">hydrothermal vent metagenome</name>
    <dbReference type="NCBI Taxonomy" id="652676"/>
    <lineage>
        <taxon>unclassified sequences</taxon>
        <taxon>metagenomes</taxon>
        <taxon>ecological metagenomes</taxon>
    </lineage>
</organism>
<gene>
    <name evidence="1" type="ORF">MNB_SV-5-432</name>
</gene>
<name>A0A1W1EF60_9ZZZZ</name>
<protein>
    <submittedName>
        <fullName evidence="1">Uncharacterized protein</fullName>
    </submittedName>
</protein>